<evidence type="ECO:0000313" key="3">
    <source>
        <dbReference type="Proteomes" id="UP001189429"/>
    </source>
</evidence>
<keyword evidence="3" id="KW-1185">Reference proteome</keyword>
<gene>
    <name evidence="2" type="ORF">PCOR1329_LOCUS77241</name>
</gene>
<feature type="compositionally biased region" description="Basic and acidic residues" evidence="1">
    <location>
        <begin position="26"/>
        <end position="57"/>
    </location>
</feature>
<evidence type="ECO:0000313" key="2">
    <source>
        <dbReference type="EMBL" id="CAK0899804.1"/>
    </source>
</evidence>
<name>A0ABN9XNV6_9DINO</name>
<organism evidence="2 3">
    <name type="scientific">Prorocentrum cordatum</name>
    <dbReference type="NCBI Taxonomy" id="2364126"/>
    <lineage>
        <taxon>Eukaryota</taxon>
        <taxon>Sar</taxon>
        <taxon>Alveolata</taxon>
        <taxon>Dinophyceae</taxon>
        <taxon>Prorocentrales</taxon>
        <taxon>Prorocentraceae</taxon>
        <taxon>Prorocentrum</taxon>
    </lineage>
</organism>
<feature type="compositionally biased region" description="Polar residues" evidence="1">
    <location>
        <begin position="58"/>
        <end position="67"/>
    </location>
</feature>
<feature type="non-terminal residue" evidence="2">
    <location>
        <position position="1"/>
    </location>
</feature>
<dbReference type="EMBL" id="CAUYUJ010020670">
    <property type="protein sequence ID" value="CAK0899804.1"/>
    <property type="molecule type" value="Genomic_DNA"/>
</dbReference>
<comment type="caution">
    <text evidence="2">The sequence shown here is derived from an EMBL/GenBank/DDBJ whole genome shotgun (WGS) entry which is preliminary data.</text>
</comment>
<protein>
    <submittedName>
        <fullName evidence="2">Uncharacterized protein</fullName>
    </submittedName>
</protein>
<evidence type="ECO:0000256" key="1">
    <source>
        <dbReference type="SAM" id="MobiDB-lite"/>
    </source>
</evidence>
<feature type="non-terminal residue" evidence="2">
    <location>
        <position position="188"/>
    </location>
</feature>
<proteinExistence type="predicted"/>
<accession>A0ABN9XNV6</accession>
<feature type="region of interest" description="Disordered" evidence="1">
    <location>
        <begin position="17"/>
        <end position="67"/>
    </location>
</feature>
<reference evidence="2" key="1">
    <citation type="submission" date="2023-10" db="EMBL/GenBank/DDBJ databases">
        <authorList>
            <person name="Chen Y."/>
            <person name="Shah S."/>
            <person name="Dougan E. K."/>
            <person name="Thang M."/>
            <person name="Chan C."/>
        </authorList>
    </citation>
    <scope>NUCLEOTIDE SEQUENCE [LARGE SCALE GENOMIC DNA]</scope>
</reference>
<dbReference type="Proteomes" id="UP001189429">
    <property type="component" value="Unassembled WGS sequence"/>
</dbReference>
<sequence length="188" mass="21520">SKSFAIAAEGLSSAEPDGLATTAKKQGQEALHKKYDRGRDAQPIREQPRVEQPESVHTRASQAQSKIKQFETRIEDELDKLERWRADTKQLEEDTIQQLSDELTGHEHLYKELLRAIVESEAEIELADDLLEDLPKDFEFSEEDKRASEERKKLLADQFREVATHLFGGARATFDSARKEHKAHIARL</sequence>